<dbReference type="CDD" id="cd02508">
    <property type="entry name" value="ADP_Glucose_PP"/>
    <property type="match status" value="1"/>
</dbReference>
<dbReference type="InterPro" id="IPR005835">
    <property type="entry name" value="NTP_transferase_dom"/>
</dbReference>
<dbReference type="Gene3D" id="2.160.10.10">
    <property type="entry name" value="Hexapeptide repeat proteins"/>
    <property type="match status" value="1"/>
</dbReference>
<dbReference type="SUPFAM" id="SSF53448">
    <property type="entry name" value="Nucleotide-diphospho-sugar transferases"/>
    <property type="match status" value="1"/>
</dbReference>
<name>A0AB39BY61_9BACI</name>
<evidence type="ECO:0000256" key="2">
    <source>
        <dbReference type="ARBA" id="ARBA00023056"/>
    </source>
</evidence>
<dbReference type="GO" id="GO:0005978">
    <property type="term" value="P:glycogen biosynthetic process"/>
    <property type="evidence" value="ECO:0007669"/>
    <property type="project" value="UniProtKB-KW"/>
</dbReference>
<dbReference type="AlphaFoldDB" id="A0AB39BY61"/>
<feature type="domain" description="Nucleotidyl transferase" evidence="3">
    <location>
        <begin position="20"/>
        <end position="150"/>
    </location>
</feature>
<dbReference type="EC" id="2.7.7.27" evidence="5"/>
<evidence type="ECO:0000313" key="5">
    <source>
        <dbReference type="EMBL" id="XDI38256.1"/>
    </source>
</evidence>
<dbReference type="NCBIfam" id="TIGR02092">
    <property type="entry name" value="glgD"/>
    <property type="match status" value="1"/>
</dbReference>
<dbReference type="InterPro" id="IPR029044">
    <property type="entry name" value="Nucleotide-diphossugar_trans"/>
</dbReference>
<dbReference type="PANTHER" id="PTHR43523">
    <property type="entry name" value="GLUCOSE-1-PHOSPHATE ADENYLYLTRANSFERASE-RELATED"/>
    <property type="match status" value="1"/>
</dbReference>
<evidence type="ECO:0000259" key="3">
    <source>
        <dbReference type="Pfam" id="PF00483"/>
    </source>
</evidence>
<reference evidence="5" key="1">
    <citation type="submission" date="2024-07" db="EMBL/GenBank/DDBJ databases">
        <title>Identification and characteristics of an arsenic-resistant bacterial isolate, which belongs to a novel species.</title>
        <authorList>
            <person name="Juszczyk A."/>
            <person name="Kowalczyk A."/>
            <person name="Was K."/>
            <person name="Kosowicz W."/>
            <person name="Budzyn A."/>
            <person name="Latowski D."/>
        </authorList>
    </citation>
    <scope>NUCLEOTIDE SEQUENCE</scope>
    <source>
        <strain evidence="5">As8PL</strain>
    </source>
</reference>
<dbReference type="RefSeq" id="WP_368505569.1">
    <property type="nucleotide sequence ID" value="NZ_CP162551.1"/>
</dbReference>
<dbReference type="EMBL" id="CP162551">
    <property type="protein sequence ID" value="XDI38256.1"/>
    <property type="molecule type" value="Genomic_DNA"/>
</dbReference>
<keyword evidence="2" id="KW-0320">Glycogen biosynthesis</keyword>
<proteinExistence type="inferred from homology"/>
<feature type="domain" description="Glucose-1-phosphate adenylyltransferase/Bifunctional protein GlmU-like C-terminal hexapeptide" evidence="4">
    <location>
        <begin position="283"/>
        <end position="354"/>
    </location>
</feature>
<sequence length="368" mass="41624">MNRLMGVINLDAEQDLLGELTYFRCGAAVPFGGRYRLIDFVLSNMVNANMSEIAVFTRRKYRSLMDHLGNGKAWDLDHVKGGLFILPPDWNDPTDISKGELQHYHNNRDFFARGHADHVLITGSQHVSRIDFEEVFNHHLHTKADVTVVYQHNPSILSDNRFSKKLVIDEKGHATALSNDSDNPNHYMNTYVIKKDLLLDLVDSCISRGKSFLFEEGIMTNADRLHITSYSYNGYLAVIDSLPSYYQESMKLLSDQHFAQLFLSEKPLLTKIKNEPPTVYKKGSKVRNSLLANGCVIEGEVTNSILFRGVKVESGAIIENSIIMQRCIVEKGTVLRNVILDKDITLTSNKTLIGAYTQPYVVAKRKVI</sequence>
<evidence type="ECO:0000259" key="4">
    <source>
        <dbReference type="Pfam" id="PF24894"/>
    </source>
</evidence>
<dbReference type="SUPFAM" id="SSF51161">
    <property type="entry name" value="Trimeric LpxA-like enzymes"/>
    <property type="match status" value="1"/>
</dbReference>
<dbReference type="InterPro" id="IPR011832">
    <property type="entry name" value="GlgDAde_trans"/>
</dbReference>
<dbReference type="Pfam" id="PF00483">
    <property type="entry name" value="NTP_transferase"/>
    <property type="match status" value="1"/>
</dbReference>
<gene>
    <name evidence="5" type="primary">glgD</name>
    <name evidence="5" type="ORF">AB3N04_08015</name>
</gene>
<keyword evidence="5" id="KW-0548">Nucleotidyltransferase</keyword>
<comment type="similarity">
    <text evidence="1">Belongs to the bacterial/plant glucose-1-phosphate adenylyltransferase family.</text>
</comment>
<dbReference type="InterPro" id="IPR011831">
    <property type="entry name" value="ADP-Glc_PPase"/>
</dbReference>
<organism evidence="5">
    <name type="scientific">Alkalihalophilus sp. As8PL</name>
    <dbReference type="NCBI Taxonomy" id="3237103"/>
    <lineage>
        <taxon>Bacteria</taxon>
        <taxon>Bacillati</taxon>
        <taxon>Bacillota</taxon>
        <taxon>Bacilli</taxon>
        <taxon>Bacillales</taxon>
        <taxon>Bacillaceae</taxon>
        <taxon>Alkalihalophilus</taxon>
    </lineage>
</organism>
<evidence type="ECO:0000256" key="1">
    <source>
        <dbReference type="ARBA" id="ARBA00010443"/>
    </source>
</evidence>
<dbReference type="PANTHER" id="PTHR43523:SF6">
    <property type="entry name" value="GLYCOGEN BIOSYNTHESIS PROTEIN GLGD"/>
    <property type="match status" value="1"/>
</dbReference>
<dbReference type="CDD" id="cd04651">
    <property type="entry name" value="LbH_G1P_AT_C"/>
    <property type="match status" value="1"/>
</dbReference>
<accession>A0AB39BY61</accession>
<dbReference type="InterPro" id="IPR011004">
    <property type="entry name" value="Trimer_LpxA-like_sf"/>
</dbReference>
<dbReference type="InterPro" id="IPR056818">
    <property type="entry name" value="GlmU/GlgC-like_hexapep"/>
</dbReference>
<dbReference type="Pfam" id="PF24894">
    <property type="entry name" value="Hexapep_GlmU"/>
    <property type="match status" value="1"/>
</dbReference>
<dbReference type="Gene3D" id="3.90.550.10">
    <property type="entry name" value="Spore Coat Polysaccharide Biosynthesis Protein SpsA, Chain A"/>
    <property type="match status" value="1"/>
</dbReference>
<dbReference type="GO" id="GO:0008878">
    <property type="term" value="F:glucose-1-phosphate adenylyltransferase activity"/>
    <property type="evidence" value="ECO:0007669"/>
    <property type="project" value="UniProtKB-EC"/>
</dbReference>
<keyword evidence="5" id="KW-0808">Transferase</keyword>
<protein>
    <submittedName>
        <fullName evidence="5">Glucose-1-phosphate adenylyltransferase subunit GlgD</fullName>
        <ecNumber evidence="5">2.7.7.27</ecNumber>
    </submittedName>
</protein>